<evidence type="ECO:0000256" key="1">
    <source>
        <dbReference type="SAM" id="MobiDB-lite"/>
    </source>
</evidence>
<protein>
    <submittedName>
        <fullName evidence="2">Uncharacterized protein</fullName>
    </submittedName>
</protein>
<dbReference type="VEuPathDB" id="CryptoDB:Vbra_15752"/>
<dbReference type="AlphaFoldDB" id="A0A0G4FMT0"/>
<organism evidence="2 3">
    <name type="scientific">Vitrella brassicaformis (strain CCMP3155)</name>
    <dbReference type="NCBI Taxonomy" id="1169540"/>
    <lineage>
        <taxon>Eukaryota</taxon>
        <taxon>Sar</taxon>
        <taxon>Alveolata</taxon>
        <taxon>Colpodellida</taxon>
        <taxon>Vitrellaceae</taxon>
        <taxon>Vitrella</taxon>
    </lineage>
</organism>
<name>A0A0G4FMT0_VITBC</name>
<feature type="region of interest" description="Disordered" evidence="1">
    <location>
        <begin position="62"/>
        <end position="94"/>
    </location>
</feature>
<reference evidence="2 3" key="1">
    <citation type="submission" date="2014-11" db="EMBL/GenBank/DDBJ databases">
        <authorList>
            <person name="Zhu J."/>
            <person name="Qi W."/>
            <person name="Song R."/>
        </authorList>
    </citation>
    <scope>NUCLEOTIDE SEQUENCE [LARGE SCALE GENOMIC DNA]</scope>
</reference>
<dbReference type="InParanoid" id="A0A0G4FMT0"/>
<dbReference type="EMBL" id="CDMY01000466">
    <property type="protein sequence ID" value="CEM15489.1"/>
    <property type="molecule type" value="Genomic_DNA"/>
</dbReference>
<keyword evidence="3" id="KW-1185">Reference proteome</keyword>
<feature type="compositionally biased region" description="Basic and acidic residues" evidence="1">
    <location>
        <begin position="62"/>
        <end position="74"/>
    </location>
</feature>
<evidence type="ECO:0000313" key="3">
    <source>
        <dbReference type="Proteomes" id="UP000041254"/>
    </source>
</evidence>
<dbReference type="Proteomes" id="UP000041254">
    <property type="component" value="Unassembled WGS sequence"/>
</dbReference>
<proteinExistence type="predicted"/>
<sequence length="94" mass="10433">MPRVWLGLRVWVCESELFWPYCTTILSSSRPLSTRSGSSVADREAQLLDIYSLGRRFAQSRLKEGRAAPSKERTGLVGGHVSAGRRASGKTHRS</sequence>
<evidence type="ECO:0000313" key="2">
    <source>
        <dbReference type="EMBL" id="CEM15489.1"/>
    </source>
</evidence>
<gene>
    <name evidence="2" type="ORF">Vbra_15752</name>
</gene>
<accession>A0A0G4FMT0</accession>